<gene>
    <name evidence="4" type="ORF">HH215_12910</name>
</gene>
<evidence type="ECO:0000313" key="5">
    <source>
        <dbReference type="Proteomes" id="UP000502248"/>
    </source>
</evidence>
<accession>A0A7Z2VEW2</accession>
<dbReference type="KEGG" id="cheb:HH215_12910"/>
<dbReference type="SMART" id="SM00495">
    <property type="entry name" value="ChtBD3"/>
    <property type="match status" value="2"/>
</dbReference>
<dbReference type="GO" id="GO:0005975">
    <property type="term" value="P:carbohydrate metabolic process"/>
    <property type="evidence" value="ECO:0007669"/>
    <property type="project" value="InterPro"/>
</dbReference>
<dbReference type="AlphaFoldDB" id="A0A7Z2VEW2"/>
<feature type="domain" description="Chitin-binding type-3" evidence="3">
    <location>
        <begin position="189"/>
        <end position="232"/>
    </location>
</feature>
<evidence type="ECO:0000259" key="3">
    <source>
        <dbReference type="SMART" id="SM00495"/>
    </source>
</evidence>
<feature type="domain" description="Chitin-binding type-3" evidence="3">
    <location>
        <begin position="267"/>
        <end position="309"/>
    </location>
</feature>
<protein>
    <recommendedName>
        <fullName evidence="3">Chitin-binding type-3 domain-containing protein</fullName>
    </recommendedName>
</protein>
<dbReference type="Gene3D" id="2.10.10.90">
    <property type="match status" value="1"/>
</dbReference>
<dbReference type="SUPFAM" id="SSF51126">
    <property type="entry name" value="Pectin lyase-like"/>
    <property type="match status" value="1"/>
</dbReference>
<sequence length="881" mass="94199">MSAFDYNLSTITKYRAGTMEDPFVPINESKKVFNRQILLSEIPVRVNGVVISGLTEVKKVPDSGLTVNQFVVDYSEAVVTFHESKEGVTLSPTYLGRGNHFISSRRVWTKREGDNVLETLEDLLEKGETAIVNLEAIEEALEGAQAALNIANQAVQIVNETNTTIQAQEDIRETNEQAREEFRDSWAFLQDYNPATNYKTNNQVYYNGVTFIAIQNSLNKTPETQPLYWRIFTQSGAKGVKGDQGLTGAQGTQGVQGVRGDKGITWRGVYQSGTSYQVDDAVYYNGSSFRCILTSTGNNPANETYWFLIAQKGEAGGGSGTVTSVSSSSADLTITNASSTPDISISPTLKSEWSGKQNALGFTPENTTKKNQPNGYAGLGSDGKILPTQLPVIEAVSWANLQGKPVSTVSDIDDAVANKHAHANKSVLDGITSTKVTQWDGKQNALGFTPEDVTKKNQPNGYAGLGSNGKILPSQFPEIDEVSWANLQGKPVSTVSDIDDAVANKHAHANKSVLDGITSTKVTQWDGKQNALGFTPENVTQKGTANGYAGLDSGAKIPSNLLPDSILGQVKYQGTWNASTNVPTLPTASTVKGNYYVVDTAGIYSSIDYKVGDWIISNGSVWQKVDNTDAVPTVFGRTGNVVAAIGDYSADKISLSNANFFSTNVHSALSELYAAFSPILSQFDTRTTSVDITVGVGKQFSTIQSAINSLKKVNLGYRNILIDPGTYNENIIIDGFSGQPIRLYAPFSSSATILLNGYLSINNCSSEIAVSGIKITNALSSFGISRSLEVVISYCEKTVSGNEGVAVASNGYAYIHTCIFSNQSAAVNINQGGRAMVTSCTGTGNYYGVFSKAGGLAHSDPNNNFGATVSNHALRGGLVLS</sequence>
<proteinExistence type="predicted"/>
<dbReference type="InterPro" id="IPR003610">
    <property type="entry name" value="CBM5/12"/>
</dbReference>
<name>A0A7Z2VEW2_9BACL</name>
<feature type="coiled-coil region" evidence="1">
    <location>
        <begin position="117"/>
        <end position="154"/>
    </location>
</feature>
<reference evidence="4 5" key="1">
    <citation type="submission" date="2020-04" db="EMBL/GenBank/DDBJ databases">
        <title>Genome sequencing of novel species.</title>
        <authorList>
            <person name="Heo J."/>
            <person name="Kim S.-J."/>
            <person name="Kim J.-S."/>
            <person name="Hong S.-B."/>
            <person name="Kwon S.-W."/>
        </authorList>
    </citation>
    <scope>NUCLEOTIDE SEQUENCE [LARGE SCALE GENOMIC DNA]</scope>
    <source>
        <strain evidence="4 5">MFER-1</strain>
    </source>
</reference>
<dbReference type="Gene3D" id="2.160.20.10">
    <property type="entry name" value="Single-stranded right-handed beta-helix, Pectin lyase-like"/>
    <property type="match status" value="1"/>
</dbReference>
<keyword evidence="5" id="KW-1185">Reference proteome</keyword>
<keyword evidence="1" id="KW-0175">Coiled coil</keyword>
<evidence type="ECO:0000256" key="2">
    <source>
        <dbReference type="SAM" id="MobiDB-lite"/>
    </source>
</evidence>
<dbReference type="RefSeq" id="WP_169278023.1">
    <property type="nucleotide sequence ID" value="NZ_CP051680.1"/>
</dbReference>
<dbReference type="InterPro" id="IPR012334">
    <property type="entry name" value="Pectin_lyas_fold"/>
</dbReference>
<evidence type="ECO:0000256" key="1">
    <source>
        <dbReference type="SAM" id="Coils"/>
    </source>
</evidence>
<organism evidence="4 5">
    <name type="scientific">Cohnella herbarum</name>
    <dbReference type="NCBI Taxonomy" id="2728023"/>
    <lineage>
        <taxon>Bacteria</taxon>
        <taxon>Bacillati</taxon>
        <taxon>Bacillota</taxon>
        <taxon>Bacilli</taxon>
        <taxon>Bacillales</taxon>
        <taxon>Paenibacillaceae</taxon>
        <taxon>Cohnella</taxon>
    </lineage>
</organism>
<dbReference type="InterPro" id="IPR011050">
    <property type="entry name" value="Pectin_lyase_fold/virulence"/>
</dbReference>
<dbReference type="GO" id="GO:0005576">
    <property type="term" value="C:extracellular region"/>
    <property type="evidence" value="ECO:0007669"/>
    <property type="project" value="InterPro"/>
</dbReference>
<feature type="region of interest" description="Disordered" evidence="2">
    <location>
        <begin position="447"/>
        <end position="469"/>
    </location>
</feature>
<evidence type="ECO:0000313" key="4">
    <source>
        <dbReference type="EMBL" id="QJD81717.1"/>
    </source>
</evidence>
<dbReference type="GO" id="GO:0004553">
    <property type="term" value="F:hydrolase activity, hydrolyzing O-glycosyl compounds"/>
    <property type="evidence" value="ECO:0007669"/>
    <property type="project" value="InterPro"/>
</dbReference>
<dbReference type="EMBL" id="CP051680">
    <property type="protein sequence ID" value="QJD81717.1"/>
    <property type="molecule type" value="Genomic_DNA"/>
</dbReference>
<dbReference type="Proteomes" id="UP000502248">
    <property type="component" value="Chromosome"/>
</dbReference>
<dbReference type="GO" id="GO:0030246">
    <property type="term" value="F:carbohydrate binding"/>
    <property type="evidence" value="ECO:0007669"/>
    <property type="project" value="InterPro"/>
</dbReference>